<dbReference type="InterPro" id="IPR036249">
    <property type="entry name" value="Thioredoxin-like_sf"/>
</dbReference>
<dbReference type="InterPro" id="IPR004045">
    <property type="entry name" value="Glutathione_S-Trfase_N"/>
</dbReference>
<dbReference type="Proteomes" id="UP000887569">
    <property type="component" value="Unplaced"/>
</dbReference>
<dbReference type="PANTHER" id="PTHR11571:SF141">
    <property type="entry name" value="GLUTATHIONE S-TRANSFERASE"/>
    <property type="match status" value="1"/>
</dbReference>
<feature type="domain" description="GST N-terminal" evidence="1">
    <location>
        <begin position="46"/>
        <end position="107"/>
    </location>
</feature>
<keyword evidence="2" id="KW-1185">Reference proteome</keyword>
<dbReference type="Pfam" id="PF02798">
    <property type="entry name" value="GST_N"/>
    <property type="match status" value="1"/>
</dbReference>
<dbReference type="GO" id="GO:0006749">
    <property type="term" value="P:glutathione metabolic process"/>
    <property type="evidence" value="ECO:0007669"/>
    <property type="project" value="TreeGrafter"/>
</dbReference>
<dbReference type="WBParaSite" id="PgB04_g155_t04">
    <property type="protein sequence ID" value="PgB04_g155_t04"/>
    <property type="gene ID" value="PgB04_g155"/>
</dbReference>
<dbReference type="GO" id="GO:0004364">
    <property type="term" value="F:glutathione transferase activity"/>
    <property type="evidence" value="ECO:0007669"/>
    <property type="project" value="TreeGrafter"/>
</dbReference>
<dbReference type="PANTHER" id="PTHR11571">
    <property type="entry name" value="GLUTATHIONE S-TRANSFERASE"/>
    <property type="match status" value="1"/>
</dbReference>
<sequence length="107" mass="12734">MQSKPVLTELGCINFTKAISIVKITDIRYVRPYRYVFRFVLINMKPIYTLIYFDIRGLAEQIRLLLTDNRIPFDEIRIKSEDEWNEIKESFVFGQLPCLKDDDVKIV</sequence>
<dbReference type="SUPFAM" id="SSF52833">
    <property type="entry name" value="Thioredoxin-like"/>
    <property type="match status" value="1"/>
</dbReference>
<evidence type="ECO:0000259" key="1">
    <source>
        <dbReference type="PROSITE" id="PS50404"/>
    </source>
</evidence>
<evidence type="ECO:0000313" key="3">
    <source>
        <dbReference type="WBParaSite" id="PgB04_g155_t04"/>
    </source>
</evidence>
<dbReference type="Gene3D" id="3.40.30.10">
    <property type="entry name" value="Glutaredoxin"/>
    <property type="match status" value="1"/>
</dbReference>
<dbReference type="GO" id="GO:0005829">
    <property type="term" value="C:cytosol"/>
    <property type="evidence" value="ECO:0007669"/>
    <property type="project" value="TreeGrafter"/>
</dbReference>
<dbReference type="InterPro" id="IPR050213">
    <property type="entry name" value="GST_superfamily"/>
</dbReference>
<reference evidence="3" key="1">
    <citation type="submission" date="2022-11" db="UniProtKB">
        <authorList>
            <consortium name="WormBaseParasite"/>
        </authorList>
    </citation>
    <scope>IDENTIFICATION</scope>
</reference>
<organism evidence="2 3">
    <name type="scientific">Parascaris univalens</name>
    <name type="common">Nematode worm</name>
    <dbReference type="NCBI Taxonomy" id="6257"/>
    <lineage>
        <taxon>Eukaryota</taxon>
        <taxon>Metazoa</taxon>
        <taxon>Ecdysozoa</taxon>
        <taxon>Nematoda</taxon>
        <taxon>Chromadorea</taxon>
        <taxon>Rhabditida</taxon>
        <taxon>Spirurina</taxon>
        <taxon>Ascaridomorpha</taxon>
        <taxon>Ascaridoidea</taxon>
        <taxon>Ascarididae</taxon>
        <taxon>Parascaris</taxon>
    </lineage>
</organism>
<dbReference type="AlphaFoldDB" id="A0A914ZIH2"/>
<proteinExistence type="predicted"/>
<dbReference type="PROSITE" id="PS50404">
    <property type="entry name" value="GST_NTER"/>
    <property type="match status" value="1"/>
</dbReference>
<name>A0A914ZIH2_PARUN</name>
<evidence type="ECO:0000313" key="2">
    <source>
        <dbReference type="Proteomes" id="UP000887569"/>
    </source>
</evidence>
<accession>A0A914ZIH2</accession>
<protein>
    <submittedName>
        <fullName evidence="3">GST N-terminal domain-containing protein</fullName>
    </submittedName>
</protein>